<feature type="domain" description="Bifunctional inhibitor/plant lipid transfer protein/seed storage helical" evidence="11">
    <location>
        <begin position="42"/>
        <end position="123"/>
    </location>
</feature>
<evidence type="ECO:0000313" key="13">
    <source>
        <dbReference type="Proteomes" id="UP001359559"/>
    </source>
</evidence>
<comment type="subcellular location">
    <subcellularLocation>
        <location evidence="1">Cell membrane</location>
        <topology evidence="1">Lipid-anchor</topology>
        <topology evidence="1">GPI-anchor</topology>
    </subcellularLocation>
</comment>
<dbReference type="Gene3D" id="1.10.110.10">
    <property type="entry name" value="Plant lipid-transfer and hydrophobic proteins"/>
    <property type="match status" value="1"/>
</dbReference>
<dbReference type="SMART" id="SM00499">
    <property type="entry name" value="AAI"/>
    <property type="match status" value="1"/>
</dbReference>
<dbReference type="CDD" id="cd00010">
    <property type="entry name" value="AAI_LTSS"/>
    <property type="match status" value="1"/>
</dbReference>
<evidence type="ECO:0000256" key="10">
    <source>
        <dbReference type="SAM" id="SignalP"/>
    </source>
</evidence>
<organism evidence="12 13">
    <name type="scientific">Clitoria ternatea</name>
    <name type="common">Butterfly pea</name>
    <dbReference type="NCBI Taxonomy" id="43366"/>
    <lineage>
        <taxon>Eukaryota</taxon>
        <taxon>Viridiplantae</taxon>
        <taxon>Streptophyta</taxon>
        <taxon>Embryophyta</taxon>
        <taxon>Tracheophyta</taxon>
        <taxon>Spermatophyta</taxon>
        <taxon>Magnoliopsida</taxon>
        <taxon>eudicotyledons</taxon>
        <taxon>Gunneridae</taxon>
        <taxon>Pentapetalae</taxon>
        <taxon>rosids</taxon>
        <taxon>fabids</taxon>
        <taxon>Fabales</taxon>
        <taxon>Fabaceae</taxon>
        <taxon>Papilionoideae</taxon>
        <taxon>50 kb inversion clade</taxon>
        <taxon>NPAAA clade</taxon>
        <taxon>indigoferoid/millettioid clade</taxon>
        <taxon>Phaseoleae</taxon>
        <taxon>Clitoria</taxon>
    </lineage>
</organism>
<reference evidence="12 13" key="1">
    <citation type="submission" date="2024-01" db="EMBL/GenBank/DDBJ databases">
        <title>The genomes of 5 underutilized Papilionoideae crops provide insights into root nodulation and disease resistance.</title>
        <authorList>
            <person name="Yuan L."/>
        </authorList>
    </citation>
    <scope>NUCLEOTIDE SEQUENCE [LARGE SCALE GENOMIC DNA]</scope>
    <source>
        <strain evidence="12">LY-2023</strain>
        <tissue evidence="12">Leaf</tissue>
    </source>
</reference>
<dbReference type="InterPro" id="IPR036312">
    <property type="entry name" value="Bifun_inhib/LTP/seed_sf"/>
</dbReference>
<dbReference type="Proteomes" id="UP001359559">
    <property type="component" value="Unassembled WGS sequence"/>
</dbReference>
<keyword evidence="13" id="KW-1185">Reference proteome</keyword>
<evidence type="ECO:0000256" key="1">
    <source>
        <dbReference type="ARBA" id="ARBA00004609"/>
    </source>
</evidence>
<proteinExistence type="inferred from homology"/>
<evidence type="ECO:0000256" key="8">
    <source>
        <dbReference type="ARBA" id="ARBA00023288"/>
    </source>
</evidence>
<comment type="similarity">
    <text evidence="2">Belongs to the plant LTP family.</text>
</comment>
<keyword evidence="6" id="KW-1015">Disulfide bond</keyword>
<evidence type="ECO:0000256" key="3">
    <source>
        <dbReference type="ARBA" id="ARBA00022475"/>
    </source>
</evidence>
<gene>
    <name evidence="12" type="ORF">RJT34_03745</name>
</gene>
<dbReference type="PANTHER" id="PTHR33044">
    <property type="entry name" value="BIFUNCTIONAL INHIBITOR/LIPID-TRANSFER PROTEIN/SEED STORAGE 2S ALBUMIN SUPERFAMILY PROTEIN-RELATED"/>
    <property type="match status" value="1"/>
</dbReference>
<keyword evidence="7" id="KW-0325">Glycoprotein</keyword>
<evidence type="ECO:0000256" key="5">
    <source>
        <dbReference type="ARBA" id="ARBA00022729"/>
    </source>
</evidence>
<feature type="chain" id="PRO_5043051787" description="Bifunctional inhibitor/plant lipid transfer protein/seed storage helical domain-containing protein" evidence="10">
    <location>
        <begin position="36"/>
        <end position="190"/>
    </location>
</feature>
<evidence type="ECO:0000256" key="9">
    <source>
        <dbReference type="SAM" id="Phobius"/>
    </source>
</evidence>
<keyword evidence="4" id="KW-0336">GPI-anchor</keyword>
<dbReference type="SUPFAM" id="SSF47699">
    <property type="entry name" value="Bifunctional inhibitor/lipid-transfer protein/seed storage 2S albumin"/>
    <property type="match status" value="1"/>
</dbReference>
<keyword evidence="3" id="KW-1003">Cell membrane</keyword>
<name>A0AAN9KLA9_CLITE</name>
<evidence type="ECO:0000313" key="12">
    <source>
        <dbReference type="EMBL" id="KAK7319036.1"/>
    </source>
</evidence>
<keyword evidence="9" id="KW-1133">Transmembrane helix</keyword>
<keyword evidence="9" id="KW-0812">Transmembrane</keyword>
<dbReference type="InterPro" id="IPR043325">
    <property type="entry name" value="LTSS"/>
</dbReference>
<keyword evidence="8" id="KW-0449">Lipoprotein</keyword>
<feature type="signal peptide" evidence="10">
    <location>
        <begin position="1"/>
        <end position="35"/>
    </location>
</feature>
<sequence>MNNLPSYDEHLRRRGENMKAVWLWLFALAVVVTDGADLATKCNVMVEKVIPCLNFATGQVATPSKDCCDATSKIKESDPECLCYVIQQTHKGSPEVKSMGIQEARLLHLPIACNLKNASTTHCPKLLGLSPNSPDAAIFTNTTSLGSAPTSTVVTESEKQKGSYGSVLTPYLLLNIVMIAIGSVSVSIYS</sequence>
<evidence type="ECO:0000256" key="6">
    <source>
        <dbReference type="ARBA" id="ARBA00023157"/>
    </source>
</evidence>
<accession>A0AAN9KLA9</accession>
<dbReference type="AlphaFoldDB" id="A0AAN9KLA9"/>
<dbReference type="InterPro" id="IPR016140">
    <property type="entry name" value="Bifunc_inhib/LTP/seed_store"/>
</dbReference>
<dbReference type="GO" id="GO:0005886">
    <property type="term" value="C:plasma membrane"/>
    <property type="evidence" value="ECO:0007669"/>
    <property type="project" value="UniProtKB-SubCell"/>
</dbReference>
<keyword evidence="5 10" id="KW-0732">Signal</keyword>
<dbReference type="Pfam" id="PF14368">
    <property type="entry name" value="LTP_2"/>
    <property type="match status" value="1"/>
</dbReference>
<protein>
    <recommendedName>
        <fullName evidence="11">Bifunctional inhibitor/plant lipid transfer protein/seed storage helical domain-containing protein</fullName>
    </recommendedName>
</protein>
<evidence type="ECO:0000256" key="7">
    <source>
        <dbReference type="ARBA" id="ARBA00023180"/>
    </source>
</evidence>
<keyword evidence="9" id="KW-0472">Membrane</keyword>
<evidence type="ECO:0000259" key="11">
    <source>
        <dbReference type="SMART" id="SM00499"/>
    </source>
</evidence>
<feature type="transmembrane region" description="Helical" evidence="9">
    <location>
        <begin position="168"/>
        <end position="189"/>
    </location>
</feature>
<comment type="caution">
    <text evidence="12">The sequence shown here is derived from an EMBL/GenBank/DDBJ whole genome shotgun (WGS) entry which is preliminary data.</text>
</comment>
<evidence type="ECO:0000256" key="2">
    <source>
        <dbReference type="ARBA" id="ARBA00009748"/>
    </source>
</evidence>
<evidence type="ECO:0000256" key="4">
    <source>
        <dbReference type="ARBA" id="ARBA00022622"/>
    </source>
</evidence>
<dbReference type="GO" id="GO:0098552">
    <property type="term" value="C:side of membrane"/>
    <property type="evidence" value="ECO:0007669"/>
    <property type="project" value="UniProtKB-KW"/>
</dbReference>
<dbReference type="EMBL" id="JAYKXN010000001">
    <property type="protein sequence ID" value="KAK7319036.1"/>
    <property type="molecule type" value="Genomic_DNA"/>
</dbReference>